<dbReference type="InterPro" id="IPR008979">
    <property type="entry name" value="Galactose-bd-like_sf"/>
</dbReference>
<dbReference type="Gene3D" id="2.60.120.260">
    <property type="entry name" value="Galactose-binding domain-like"/>
    <property type="match status" value="1"/>
</dbReference>
<dbReference type="RefSeq" id="WP_212697072.1">
    <property type="nucleotide sequence ID" value="NZ_CP058649.1"/>
</dbReference>
<dbReference type="PRINTS" id="PR00132">
    <property type="entry name" value="GLHYDRLASE2"/>
</dbReference>
<protein>
    <submittedName>
        <fullName evidence="9">DUF4982 domain-containing protein</fullName>
    </submittedName>
</protein>
<dbReference type="KEGG" id="vpy:HZI73_04530"/>
<dbReference type="Pfam" id="PF00703">
    <property type="entry name" value="Glyco_hydro_2"/>
    <property type="match status" value="1"/>
</dbReference>
<dbReference type="SUPFAM" id="SSF49785">
    <property type="entry name" value="Galactose-binding domain-like"/>
    <property type="match status" value="1"/>
</dbReference>
<dbReference type="Gene3D" id="3.20.20.80">
    <property type="entry name" value="Glycosidases"/>
    <property type="match status" value="1"/>
</dbReference>
<evidence type="ECO:0000313" key="9">
    <source>
        <dbReference type="EMBL" id="QUI21602.1"/>
    </source>
</evidence>
<dbReference type="PROSITE" id="PS00608">
    <property type="entry name" value="GLYCOSYL_HYDROL_F2_2"/>
    <property type="match status" value="1"/>
</dbReference>
<dbReference type="Pfam" id="PF02837">
    <property type="entry name" value="Glyco_hydro_2_N"/>
    <property type="match status" value="1"/>
</dbReference>
<evidence type="ECO:0000256" key="2">
    <source>
        <dbReference type="ARBA" id="ARBA00022801"/>
    </source>
</evidence>
<evidence type="ECO:0000256" key="3">
    <source>
        <dbReference type="ARBA" id="ARBA00023295"/>
    </source>
</evidence>
<feature type="domain" description="DUF4982" evidence="7">
    <location>
        <begin position="612"/>
        <end position="675"/>
    </location>
</feature>
<dbReference type="PANTHER" id="PTHR42732">
    <property type="entry name" value="BETA-GALACTOSIDASE"/>
    <property type="match status" value="1"/>
</dbReference>
<dbReference type="InterPro" id="IPR017853">
    <property type="entry name" value="GH"/>
</dbReference>
<dbReference type="InterPro" id="IPR051913">
    <property type="entry name" value="GH2_Domain-Containing"/>
</dbReference>
<dbReference type="AlphaFoldDB" id="A0A8J8MGY2"/>
<dbReference type="GO" id="GO:0004553">
    <property type="term" value="F:hydrolase activity, hydrolyzing O-glycosyl compounds"/>
    <property type="evidence" value="ECO:0007669"/>
    <property type="project" value="InterPro"/>
</dbReference>
<dbReference type="InterPro" id="IPR013783">
    <property type="entry name" value="Ig-like_fold"/>
</dbReference>
<dbReference type="InterPro" id="IPR032311">
    <property type="entry name" value="DUF4982"/>
</dbReference>
<feature type="domain" description="Glycoside hydrolase family 2 catalytic" evidence="5">
    <location>
        <begin position="277"/>
        <end position="470"/>
    </location>
</feature>
<dbReference type="InterPro" id="IPR036156">
    <property type="entry name" value="Beta-gal/glucu_dom_sf"/>
</dbReference>
<dbReference type="InterPro" id="IPR040605">
    <property type="entry name" value="Glyco_hydro2_dom5"/>
</dbReference>
<dbReference type="Gene3D" id="2.60.40.10">
    <property type="entry name" value="Immunoglobulins"/>
    <property type="match status" value="3"/>
</dbReference>
<dbReference type="InterPro" id="IPR023232">
    <property type="entry name" value="Glyco_hydro_2_AS"/>
</dbReference>
<feature type="domain" description="Glycoside hydrolase family 2" evidence="8">
    <location>
        <begin position="692"/>
        <end position="788"/>
    </location>
</feature>
<evidence type="ECO:0000259" key="8">
    <source>
        <dbReference type="Pfam" id="PF18565"/>
    </source>
</evidence>
<dbReference type="InterPro" id="IPR006101">
    <property type="entry name" value="Glyco_hydro_2"/>
</dbReference>
<dbReference type="SUPFAM" id="SSF51445">
    <property type="entry name" value="(Trans)glycosidases"/>
    <property type="match status" value="1"/>
</dbReference>
<evidence type="ECO:0000259" key="6">
    <source>
        <dbReference type="Pfam" id="PF02837"/>
    </source>
</evidence>
<gene>
    <name evidence="9" type="ORF">HZI73_04530</name>
</gene>
<evidence type="ECO:0000259" key="5">
    <source>
        <dbReference type="Pfam" id="PF02836"/>
    </source>
</evidence>
<keyword evidence="10" id="KW-1185">Reference proteome</keyword>
<reference evidence="9" key="1">
    <citation type="submission" date="2020-07" db="EMBL/GenBank/DDBJ databases">
        <title>Vallitalea pronyensis genome.</title>
        <authorList>
            <person name="Postec A."/>
        </authorList>
    </citation>
    <scope>NUCLEOTIDE SEQUENCE</scope>
    <source>
        <strain evidence="9">FatNI3</strain>
    </source>
</reference>
<dbReference type="SUPFAM" id="SSF49303">
    <property type="entry name" value="beta-Galactosidase/glucuronidase domain"/>
    <property type="match status" value="1"/>
</dbReference>
<dbReference type="Proteomes" id="UP000683246">
    <property type="component" value="Chromosome"/>
</dbReference>
<feature type="domain" description="Glycosyl hydrolases family 2 sugar binding" evidence="6">
    <location>
        <begin position="61"/>
        <end position="154"/>
    </location>
</feature>
<dbReference type="GO" id="GO:0005975">
    <property type="term" value="P:carbohydrate metabolic process"/>
    <property type="evidence" value="ECO:0007669"/>
    <property type="project" value="InterPro"/>
</dbReference>
<organism evidence="9 10">
    <name type="scientific">Vallitalea pronyensis</name>
    <dbReference type="NCBI Taxonomy" id="1348613"/>
    <lineage>
        <taxon>Bacteria</taxon>
        <taxon>Bacillati</taxon>
        <taxon>Bacillota</taxon>
        <taxon>Clostridia</taxon>
        <taxon>Lachnospirales</taxon>
        <taxon>Vallitaleaceae</taxon>
        <taxon>Vallitalea</taxon>
    </lineage>
</organism>
<evidence type="ECO:0000259" key="7">
    <source>
        <dbReference type="Pfam" id="PF16355"/>
    </source>
</evidence>
<dbReference type="InterPro" id="IPR006102">
    <property type="entry name" value="Ig-like_GH2"/>
</dbReference>
<keyword evidence="2" id="KW-0378">Hydrolase</keyword>
<accession>A0A8J8MGY2</accession>
<feature type="domain" description="Glycoside hydrolase family 2 immunoglobulin-like beta-sandwich" evidence="4">
    <location>
        <begin position="160"/>
        <end position="269"/>
    </location>
</feature>
<dbReference type="EMBL" id="CP058649">
    <property type="protein sequence ID" value="QUI21602.1"/>
    <property type="molecule type" value="Genomic_DNA"/>
</dbReference>
<dbReference type="PANTHER" id="PTHR42732:SF1">
    <property type="entry name" value="BETA-MANNOSIDASE"/>
    <property type="match status" value="1"/>
</dbReference>
<sequence>MSRKNENMNLDWRFHYGDLPFPGYKGIDDSEWKPVTLPHDWSVEEVFDKKNASGTGYLPGGVGWYRKTFKLDASDKEKTVLIEFDGVYNNAQVWINSYYLGKRPYGYSAFSYDLTPFLEWGEGENVISVKVDHKDIADSRWYTGSGIYRNVNLTIKEKCHINRHGIYITTELHNDEGIVSVQTDITNDSLSNRTMILRNTLLDCHLKPVEWCESEVSLSKGKEINIKQKLRVKQPALWSVETPYLYTMKTELIINGKVADQVLTRTGVRSIVIDPQKGFFLNGKAMKLKGLCIHHDAGCLGAAVPQHVWRRRLMTFKKVGCNAIRMSHNPPASNLLDLCDEMGFLVIDEAFDEWEGVKNKWWQGHNVYPPKHYGYYEDFPEWHERDIKEMVLRDRNHPSIFSWSIGNEVDYPNDPYCHPSFKEMTGNNDKNKPAAERLYDPNKPNAERLAVIAKRLVTFVKECDESRPVTAALAFPELSNSTGYAEALDIVGYNYKEHLYDKDRALYTNRVIYGSENGKHLHAWRVVRDNDNICGQFLWTGIDFLGEAKGWPVRISQAGILDLTGRPKTSYYFRQSLWMDEPMVYITARDLSGQKSNLWDIDDAPHWNFSAGKMTEIRCYTNCDKVVLYLNGKTLGERYLDQCEESDDMYDMTWEVPYEKGVLRAVGYRNDRQVCEASLVTAGDPAKLKTCSDTDILKANGLDIAHIEVELVDDNGFPVWVHDKRITLSTEGPGEIIGIENGSPIDLEPYSSRQRMTYNGKLIAYVRSTVEVGTLKVIASCEDLDIKNVVLVNIKVDSE</sequence>
<dbReference type="InterPro" id="IPR006103">
    <property type="entry name" value="Glyco_hydro_2_cat"/>
</dbReference>
<dbReference type="Pfam" id="PF18565">
    <property type="entry name" value="Glyco_hydro2_C5"/>
    <property type="match status" value="1"/>
</dbReference>
<keyword evidence="3" id="KW-0326">Glycosidase</keyword>
<dbReference type="Pfam" id="PF16355">
    <property type="entry name" value="DUF4982"/>
    <property type="match status" value="1"/>
</dbReference>
<evidence type="ECO:0000256" key="1">
    <source>
        <dbReference type="ARBA" id="ARBA00007401"/>
    </source>
</evidence>
<evidence type="ECO:0000259" key="4">
    <source>
        <dbReference type="Pfam" id="PF00703"/>
    </source>
</evidence>
<dbReference type="InterPro" id="IPR006104">
    <property type="entry name" value="Glyco_hydro_2_N"/>
</dbReference>
<proteinExistence type="inferred from homology"/>
<name>A0A8J8MGY2_9FIRM</name>
<comment type="similarity">
    <text evidence="1">Belongs to the glycosyl hydrolase 2 family.</text>
</comment>
<evidence type="ECO:0000313" key="10">
    <source>
        <dbReference type="Proteomes" id="UP000683246"/>
    </source>
</evidence>
<dbReference type="Pfam" id="PF02836">
    <property type="entry name" value="Glyco_hydro_2_C"/>
    <property type="match status" value="1"/>
</dbReference>